<evidence type="ECO:0000313" key="2">
    <source>
        <dbReference type="EMBL" id="OAT71857.1"/>
    </source>
</evidence>
<keyword evidence="1" id="KW-0472">Membrane</keyword>
<evidence type="ECO:0000313" key="3">
    <source>
        <dbReference type="Proteomes" id="UP000078290"/>
    </source>
</evidence>
<comment type="caution">
    <text evidence="2">The sequence shown here is derived from an EMBL/GenBank/DDBJ whole genome shotgun (WGS) entry which is preliminary data.</text>
</comment>
<reference evidence="3" key="1">
    <citation type="submission" date="2016-05" db="EMBL/GenBank/DDBJ databases">
        <authorList>
            <person name="Wang W."/>
            <person name="Zhu L."/>
        </authorList>
    </citation>
    <scope>NUCLEOTIDE SEQUENCE [LARGE SCALE GENOMIC DNA]</scope>
    <source>
        <strain evidence="3">W-2</strain>
    </source>
</reference>
<dbReference type="Proteomes" id="UP000078290">
    <property type="component" value="Unassembled WGS sequence"/>
</dbReference>
<feature type="transmembrane region" description="Helical" evidence="1">
    <location>
        <begin position="20"/>
        <end position="40"/>
    </location>
</feature>
<organism evidence="2 3">
    <name type="scientific">Parageobacillus thermoglucosidasius</name>
    <name type="common">Geobacillus thermoglucosidasius</name>
    <dbReference type="NCBI Taxonomy" id="1426"/>
    <lineage>
        <taxon>Bacteria</taxon>
        <taxon>Bacillati</taxon>
        <taxon>Bacillota</taxon>
        <taxon>Bacilli</taxon>
        <taxon>Bacillales</taxon>
        <taxon>Anoxybacillaceae</taxon>
        <taxon>Parageobacillus</taxon>
    </lineage>
</organism>
<feature type="transmembrane region" description="Helical" evidence="1">
    <location>
        <begin position="154"/>
        <end position="173"/>
    </location>
</feature>
<feature type="transmembrane region" description="Helical" evidence="1">
    <location>
        <begin position="46"/>
        <end position="66"/>
    </location>
</feature>
<gene>
    <name evidence="2" type="ORF">A7K69_10625</name>
</gene>
<evidence type="ECO:0000256" key="1">
    <source>
        <dbReference type="SAM" id="Phobius"/>
    </source>
</evidence>
<dbReference type="AlphaFoldDB" id="A0A1B7KP51"/>
<feature type="transmembrane region" description="Helical" evidence="1">
    <location>
        <begin position="179"/>
        <end position="198"/>
    </location>
</feature>
<keyword evidence="1" id="KW-0812">Transmembrane</keyword>
<name>A0A1B7KP51_PARTM</name>
<protein>
    <submittedName>
        <fullName evidence="2">Uncharacterized protein</fullName>
    </submittedName>
</protein>
<proteinExistence type="predicted"/>
<feature type="transmembrane region" description="Helical" evidence="1">
    <location>
        <begin position="125"/>
        <end position="149"/>
    </location>
</feature>
<feature type="transmembrane region" description="Helical" evidence="1">
    <location>
        <begin position="87"/>
        <end position="113"/>
    </location>
</feature>
<sequence length="209" mass="24458">MKALLWKEYLFLKKKMQKMLLLIAIEFVLVLYFIYGLNSIPIHIKFNLILGTTSIIFLLQILFESIKTDKQNRVYEKMLQIFSIQKILIVKVLFSVFIATILSSMYSFLFYGYQLYLGIQIPSQYLLSLLLLPFINLLFGIVLCVVMFLVDNIVILKVTSMFGAMFYVLTFTNIHQYKIIGTIIGILLFFVITLHFLLKKISNEKFLTM</sequence>
<dbReference type="EMBL" id="LXMA01000038">
    <property type="protein sequence ID" value="OAT71857.1"/>
    <property type="molecule type" value="Genomic_DNA"/>
</dbReference>
<accession>A0A1B7KP51</accession>
<keyword evidence="1" id="KW-1133">Transmembrane helix</keyword>